<protein>
    <submittedName>
        <fullName evidence="2">Nucleotidyltransferase domain-containing protein</fullName>
    </submittedName>
</protein>
<proteinExistence type="predicted"/>
<dbReference type="InterPro" id="IPR043519">
    <property type="entry name" value="NT_sf"/>
</dbReference>
<organism evidence="2 3">
    <name type="scientific">Candidatus Chloroploca mongolica</name>
    <dbReference type="NCBI Taxonomy" id="2528176"/>
    <lineage>
        <taxon>Bacteria</taxon>
        <taxon>Bacillati</taxon>
        <taxon>Chloroflexota</taxon>
        <taxon>Chloroflexia</taxon>
        <taxon>Chloroflexales</taxon>
        <taxon>Chloroflexineae</taxon>
        <taxon>Oscillochloridaceae</taxon>
        <taxon>Candidatus Chloroploca</taxon>
    </lineage>
</organism>
<sequence length="128" mass="14342">MPTALELTRDEWQQYLHPAPTAAMPHVPDSAELRLRERLLADVRQAAAALKGRFAVSRVLLFGSLVDGVWFTSDSDVDLAVEGLAPSDYWAAWRTVEEFITDREVDLIDLDLVSGTLQQTITRYGLEL</sequence>
<dbReference type="Proteomes" id="UP001193081">
    <property type="component" value="Unassembled WGS sequence"/>
</dbReference>
<dbReference type="Pfam" id="PF18765">
    <property type="entry name" value="Polbeta"/>
    <property type="match status" value="1"/>
</dbReference>
<comment type="caution">
    <text evidence="2">The sequence shown here is derived from an EMBL/GenBank/DDBJ whole genome shotgun (WGS) entry which is preliminary data.</text>
</comment>
<accession>A0ABS4D8F2</accession>
<dbReference type="RefSeq" id="WP_135477746.1">
    <property type="nucleotide sequence ID" value="NZ_SIJK02000011.1"/>
</dbReference>
<evidence type="ECO:0000259" key="1">
    <source>
        <dbReference type="Pfam" id="PF18765"/>
    </source>
</evidence>
<name>A0ABS4D8F2_9CHLR</name>
<dbReference type="SUPFAM" id="SSF81301">
    <property type="entry name" value="Nucleotidyltransferase"/>
    <property type="match status" value="1"/>
</dbReference>
<dbReference type="EMBL" id="SIJK02000011">
    <property type="protein sequence ID" value="MBP1465718.1"/>
    <property type="molecule type" value="Genomic_DNA"/>
</dbReference>
<reference evidence="2 3" key="1">
    <citation type="submission" date="2021-03" db="EMBL/GenBank/DDBJ databases">
        <authorList>
            <person name="Grouzdev D.S."/>
        </authorList>
    </citation>
    <scope>NUCLEOTIDE SEQUENCE [LARGE SCALE GENOMIC DNA]</scope>
    <source>
        <strain evidence="2 3">M50-1</strain>
    </source>
</reference>
<gene>
    <name evidence="2" type="ORF">EYB53_008375</name>
</gene>
<dbReference type="Gene3D" id="3.30.460.10">
    <property type="entry name" value="Beta Polymerase, domain 2"/>
    <property type="match status" value="1"/>
</dbReference>
<keyword evidence="3" id="KW-1185">Reference proteome</keyword>
<dbReference type="InterPro" id="IPR041633">
    <property type="entry name" value="Polbeta"/>
</dbReference>
<dbReference type="CDD" id="cd05403">
    <property type="entry name" value="NT_KNTase_like"/>
    <property type="match status" value="1"/>
</dbReference>
<evidence type="ECO:0000313" key="3">
    <source>
        <dbReference type="Proteomes" id="UP001193081"/>
    </source>
</evidence>
<feature type="domain" description="Polymerase beta nucleotidyltransferase" evidence="1">
    <location>
        <begin position="48"/>
        <end position="125"/>
    </location>
</feature>
<evidence type="ECO:0000313" key="2">
    <source>
        <dbReference type="EMBL" id="MBP1465718.1"/>
    </source>
</evidence>